<dbReference type="Gene3D" id="3.40.47.10">
    <property type="match status" value="1"/>
</dbReference>
<dbReference type="InterPro" id="IPR018201">
    <property type="entry name" value="Ketoacyl_synth_AS"/>
</dbReference>
<dbReference type="Gene3D" id="3.40.366.10">
    <property type="entry name" value="Malonyl-Coenzyme A Acyl Carrier Protein, domain 2"/>
    <property type="match status" value="1"/>
</dbReference>
<dbReference type="SUPFAM" id="SSF51735">
    <property type="entry name" value="NAD(P)-binding Rossmann-fold domains"/>
    <property type="match status" value="4"/>
</dbReference>
<dbReference type="InterPro" id="IPR020841">
    <property type="entry name" value="PKS_Beta-ketoAc_synthase_dom"/>
</dbReference>
<dbReference type="Gene3D" id="3.90.550.10">
    <property type="entry name" value="Spore Coat Polysaccharide Biosynthesis Protein SpsA, Chain A"/>
    <property type="match status" value="1"/>
</dbReference>
<dbReference type="InterPro" id="IPR014031">
    <property type="entry name" value="Ketoacyl_synth_C"/>
</dbReference>
<dbReference type="Gene3D" id="3.30.70.3290">
    <property type="match status" value="1"/>
</dbReference>
<reference evidence="11 12" key="1">
    <citation type="submission" date="2024-08" db="EMBL/GenBank/DDBJ databases">
        <authorList>
            <person name="Cucini C."/>
            <person name="Frati F."/>
        </authorList>
    </citation>
    <scope>NUCLEOTIDE SEQUENCE [LARGE SCALE GENOMIC DNA]</scope>
</reference>
<dbReference type="InterPro" id="IPR001227">
    <property type="entry name" value="Ac_transferase_dom_sf"/>
</dbReference>
<organism evidence="11 12">
    <name type="scientific">Orchesella dallaii</name>
    <dbReference type="NCBI Taxonomy" id="48710"/>
    <lineage>
        <taxon>Eukaryota</taxon>
        <taxon>Metazoa</taxon>
        <taxon>Ecdysozoa</taxon>
        <taxon>Arthropoda</taxon>
        <taxon>Hexapoda</taxon>
        <taxon>Collembola</taxon>
        <taxon>Entomobryomorpha</taxon>
        <taxon>Entomobryoidea</taxon>
        <taxon>Orchesellidae</taxon>
        <taxon>Orchesellinae</taxon>
        <taxon>Orchesella</taxon>
    </lineage>
</organism>
<dbReference type="InterPro" id="IPR049552">
    <property type="entry name" value="PKS_DH_N"/>
</dbReference>
<keyword evidence="1" id="KW-0596">Phosphopantetheine</keyword>
<dbReference type="InterPro" id="IPR036291">
    <property type="entry name" value="NAD(P)-bd_dom_sf"/>
</dbReference>
<dbReference type="SMART" id="SM00826">
    <property type="entry name" value="PKS_DH"/>
    <property type="match status" value="1"/>
</dbReference>
<dbReference type="InterPro" id="IPR009081">
    <property type="entry name" value="PP-bd_ACP"/>
</dbReference>
<dbReference type="InterPro" id="IPR016036">
    <property type="entry name" value="Malonyl_transacylase_ACP-bd"/>
</dbReference>
<dbReference type="CDD" id="cd05195">
    <property type="entry name" value="enoyl_red"/>
    <property type="match status" value="1"/>
</dbReference>
<dbReference type="Pfam" id="PF21089">
    <property type="entry name" value="PKS_DH_N"/>
    <property type="match status" value="1"/>
</dbReference>
<feature type="domain" description="Carrier" evidence="8">
    <location>
        <begin position="2710"/>
        <end position="2787"/>
    </location>
</feature>
<keyword evidence="5" id="KW-0511">Multifunctional enzyme</keyword>
<dbReference type="SUPFAM" id="SSF52151">
    <property type="entry name" value="FabD/lysophospholipase-like"/>
    <property type="match status" value="1"/>
</dbReference>
<sequence>MAFAGGNVHSQVWLTYAITDSDVPKALTLCFSMRRVYTSRKLAVLVSRNVSHSMRKMLRYDFDFFFYLEEELNTAGLKEEEFAKLSAFTLKCFDKLVFLEPSMLAVKNLDDIFDNNEVASGLLLMEAVQNEDELSIFMARPCLHVFWILMDSLKTRNGKGMEAHLRAWARNQLLPTAKPVDMKYSGKLLQANSTFLMNESDVSLVNIYVPLDEVNIQPFGLCARLILEQRREIYDDHVQPLLQSFANSATSPQLELTFQHQPSTDHKEPIAIVGMSCRYPSANNLQEFWNLLLNGEDGTGNPPEFRWLREHSVRTVTDCRKTNAGFLKVPVDDFDAKFFGISPKEMVFLDPQHRLLHELVWEGLEDAAVNPQSLRGTNGGVFIGSWTNNYKEILEHGGHNEFYRMYMGNSIGAAAARISFLLGLTGPSIATESGCSSAMVAVHLACRALEKRETNFALACGVNLLLHPFDKDEMPMVISPNGRCKTFDVKADGFARAEGCGVLVLKRLSDAVRDEDKIWALIRGSAMTQEGVSKSMGTPTVHCESLAMTQALKDAGIDPAQVSYVEAHGTGTVVGDPMEVAAIAKAYHSEQRKEPLFIGSVKTNVGHTESCSGITGIMKVVLGMQHEIIPPHRNFETLNPSIDLNAVPAIIPLKAVEWKKQPGMPRFAGVSSFGITGTDAHAIIEEPPTLPPNSLCSSQLQFERPLHIMKISAKTEDALDILLENYKSHFSSSTHYEFKDSAYTANIGRSDFSQRAFVLARTNEDAAEIIQPNKYQRGEEESEESRGKICFLFTGQGSQYPGMAKELYQTCPVFRMHFDYCQNILKKTYNIDITRVLWSVANSNEISRTIYSQPSIFCVEYALLKLWESWGVKADYALGHSLGEFAAAVCANILTVEDALKLVAERSRLIDQLPGGKMLVIKSDKQRVDSLMKQFAGDHANKVLDYAAVNSTEQTVIAGDSELILKFADLCKNVSLKCIVLEATHAFHSKHMDPMLNEYRTVANTVKKSSQRTADYCGYISGTRGMLIDGNELNAEYWVQHTREKVSFLDASKKAVELGCKIFIEIGPQPVLSALTKMNHDSPLLCLPSLRRNENEWETLLNSLGKLFVKGVEIDWKGLDKFYLRKKVTLPHYPFIGKKFWPDISSITGASIHPLLGSVISNASSAKLFQNGFNLGSLEYVKDHAIGEHIIFPGAGYLEMCLAAGLATVEESIDSLSPPTRPMKVENLVIQAPLCLKESTTCQVQTVAEFNSTNMNSNNHEDWNDISIKIFREVASESSKSWQPHANATFSPLPSSSDMEVLFDSNLFLETVKGLPEDTTVISQVYNKLASVGLKFGPAFKSIEKVWKDEEKQTLVAKLKVPEDTSSNNQVQYIIHPVVLDAMIQAVMMLGPISTLKKSLYVPIKIGKFVWRSEATTPELYVYAFQHNKNSLDGSAVLVDACGNVVAVMSSVELIDTTVKAIESILEQQTTMYPEFWEEVWRKTPSPLQLAADTFVGKGKFFTDEFHKEFEDKYNIPSPESAETYKNLETFIYLNFLRCLYELGWKPKLSYSFNEPELLVQLGIKTDLNQYFGFLCDVLEAEGIIAKDKNDKNWTVVQVPPSFEKVEMMLQSPELSSCLIQSFQSTLLLGKVGESLSEFFRGTRSPLSVLFPEGNKTYPSMADFYEEYAHLTSMDQLNSISACVFKHFADAQIKPDFQVRILEIGAGTGSYTEKLVDAVAALELPFEYTYTDISASFFPAAEKRFEKYPKPFIYKKLNIEEDPLAQGFTPNYFDFVFCAEVLHATRDIGETLRNVHKVLKPYGRLTIIETTRINRILTYLFGSLSGYWRFQDFELRPKYCVMEKPVWKRALHSNGYEVEGIFSFFNDYHSSITSEKRLDNIISPEPSKIWILFHLPKNPISHFLLSKFEHVMGRKVVVVEAGHRFEIDLQNCKCVVRKSEYDDFVLLLRSLSEKKMDVEGIVYCWVLDKTETAQAHLLQPYFNLTKSLLTHNLKKLPRLSLITSGVVPVEDADLSCFHASTLWGYTKAMKNENMHFNCRCIEVADDNLDDIRMEEVFLEIWSVEKINLVAYIGNSRLLPKYRSLKPVTNALKLPKGIDRFQLILPETKNISDLTFGPLDLRDLKEDEVEVQIKASALNFRDILSVIKPTEQFKDINAVGFDLAGVVKRVGAKVTKWKVGDRVCGCNTNFTAMPSHVILSEDLLLQLPDYMSDCEAATIPAVYVTTVVCLMETAKIKKGDIVLLHTATGGVGLSAIAICKHFGCTIIATAGSKRKQNYLRSIGIQHIFHSRNTDYGDQILELTKGRGVDVVLNSLTSEGFKEATLKACAKRARFVEMSKLNIWTKEEVKELRPDVDYTLVDISSADTSEWNRLITVLHGLMEEGVVNPIPYVRFDGQNVREALQYMQKAKHIGKIVCVMPEVRKDGGEIKIHTPMFNKNSTYLITGGLGGIGFVVCKWMVEKGAKHVVLAGRSSPSISFQEVINEMKLKGANIIPVQLDVGNFEQCRNLIQIKLEVLGLPPLRGIMHAAGTLSDELVVNQEWENLSSTFNTKINGTLSLHELTKHLNLEHFVLFSSMAAVFGPPGQCNHSAGNTFEDLFAHYRNSIGLPATSINWGQWGEVGIAKEVDIPGIKSISTLQGVSGLEYVMKSHRVQTSISNISSPVLVIKFMPQVAFYLDESVIKASSANVAIKFEDFWQQYDSSLEIGEKAALLNKSLCIIVRNILKLDDGDTIDYDANLQDLGVDSLMFVEIKNEVQTLMGDRLVVSASAMKECNTINLLGDTLVRLIEGEEGNENEKPTLDQVAALIREDSVLPENISAKQGQQIMNVGEVRTVLLTGCTGTLGPYMLKELTALPQITEVVCLIRPSKKVSVEERLTKILEGMAFLSKVNMNKVTCIVGNMAAPHLGMNEEIYAELSEKVDAIFHCGASVSHTQHYKKVKSQTDMRAVNIGGTKNILQFACKNKLKHVFQASSLLSVTTVDENNGKLSERWPEVGDYDNVTTFGYPVSKFVGDVLVKQAAERGIPVKAFRLPLLVGESSTGRCSIENNHAMLRYLFIMKTGIMPSNPLPLPLFPVDKCAESSIRLFFNEKAPPGMYNICHVNPDNDQEFVNVAKRFGYHVNIADNSEFVKRVQNLGSDGEESAFSIFKDFYEDDDAMLSAASTPALRIWLENDNSVNMFKSTKVEKYLPEFYESQRHTMDYIYDNLAYLKKEGMFTKFGLEN</sequence>
<dbReference type="InterPro" id="IPR029044">
    <property type="entry name" value="Nucleotide-diphossugar_trans"/>
</dbReference>
<dbReference type="InterPro" id="IPR020807">
    <property type="entry name" value="PKS_DH"/>
</dbReference>
<dbReference type="SMART" id="SM00825">
    <property type="entry name" value="PKS_KS"/>
    <property type="match status" value="1"/>
</dbReference>
<dbReference type="SUPFAM" id="SSF47336">
    <property type="entry name" value="ACP-like"/>
    <property type="match status" value="1"/>
</dbReference>
<dbReference type="InterPro" id="IPR042104">
    <property type="entry name" value="PKS_dehydratase_sf"/>
</dbReference>
<dbReference type="InterPro" id="IPR020843">
    <property type="entry name" value="ER"/>
</dbReference>
<dbReference type="InterPro" id="IPR036736">
    <property type="entry name" value="ACP-like_sf"/>
</dbReference>
<dbReference type="InterPro" id="IPR014030">
    <property type="entry name" value="Ketoacyl_synth_N"/>
</dbReference>
<dbReference type="Gene3D" id="3.30.70.250">
    <property type="entry name" value="Malonyl-CoA ACP transacylase, ACP-binding"/>
    <property type="match status" value="1"/>
</dbReference>
<dbReference type="CDD" id="cd02440">
    <property type="entry name" value="AdoMet_MTases"/>
    <property type="match status" value="1"/>
</dbReference>
<feature type="domain" description="PKS/mFAS DH" evidence="10">
    <location>
        <begin position="1153"/>
        <end position="1463"/>
    </location>
</feature>
<dbReference type="Pfam" id="PF08659">
    <property type="entry name" value="KR"/>
    <property type="match status" value="1"/>
</dbReference>
<dbReference type="SMART" id="SM00829">
    <property type="entry name" value="PKS_ER"/>
    <property type="match status" value="1"/>
</dbReference>
<feature type="active site" description="Proton acceptor; for dehydratase activity" evidence="7">
    <location>
        <position position="1184"/>
    </location>
</feature>
<evidence type="ECO:0000256" key="2">
    <source>
        <dbReference type="ARBA" id="ARBA00022553"/>
    </source>
</evidence>
<dbReference type="EMBL" id="CAXLJM020000158">
    <property type="protein sequence ID" value="CAL8143539.1"/>
    <property type="molecule type" value="Genomic_DNA"/>
</dbReference>
<dbReference type="Pfam" id="PF00550">
    <property type="entry name" value="PP-binding"/>
    <property type="match status" value="1"/>
</dbReference>
<dbReference type="SMART" id="SM00827">
    <property type="entry name" value="PKS_AT"/>
    <property type="match status" value="1"/>
</dbReference>
<dbReference type="Pfam" id="PF08242">
    <property type="entry name" value="Methyltransf_12"/>
    <property type="match status" value="1"/>
</dbReference>
<gene>
    <name evidence="11" type="ORF">ODALV1_LOCUS29672</name>
</gene>
<evidence type="ECO:0008006" key="13">
    <source>
        <dbReference type="Google" id="ProtNLM"/>
    </source>
</evidence>
<dbReference type="InterPro" id="IPR016039">
    <property type="entry name" value="Thiolase-like"/>
</dbReference>
<dbReference type="Pfam" id="PF14765">
    <property type="entry name" value="PS-DH"/>
    <property type="match status" value="1"/>
</dbReference>
<accession>A0ABP1S4E8</accession>
<dbReference type="Gene3D" id="3.10.129.110">
    <property type="entry name" value="Polyketide synthase dehydratase"/>
    <property type="match status" value="1"/>
</dbReference>
<keyword evidence="3" id="KW-0808">Transferase</keyword>
<dbReference type="Pfam" id="PF00109">
    <property type="entry name" value="ketoacyl-synt"/>
    <property type="match status" value="1"/>
</dbReference>
<dbReference type="Pfam" id="PF00107">
    <property type="entry name" value="ADH_zinc_N"/>
    <property type="match status" value="1"/>
</dbReference>
<dbReference type="InterPro" id="IPR050444">
    <property type="entry name" value="Polyketide_Synthase"/>
</dbReference>
<evidence type="ECO:0000256" key="1">
    <source>
        <dbReference type="ARBA" id="ARBA00022450"/>
    </source>
</evidence>
<feature type="domain" description="Ketosynthase family 3 (KS3)" evidence="9">
    <location>
        <begin position="267"/>
        <end position="686"/>
    </location>
</feature>
<dbReference type="InterPro" id="IPR016035">
    <property type="entry name" value="Acyl_Trfase/lysoPLipase"/>
</dbReference>
<dbReference type="Gene3D" id="3.40.50.150">
    <property type="entry name" value="Vaccinia Virus protein VP39"/>
    <property type="match status" value="1"/>
</dbReference>
<proteinExistence type="predicted"/>
<protein>
    <recommendedName>
        <fullName evidence="13">Erythronolide synthase, modules 3 and 4</fullName>
    </recommendedName>
</protein>
<dbReference type="InterPro" id="IPR013154">
    <property type="entry name" value="ADH-like_N"/>
</dbReference>
<dbReference type="InterPro" id="IPR049551">
    <property type="entry name" value="PKS_DH_C"/>
</dbReference>
<feature type="region of interest" description="C-terminal hotdog fold" evidence="7">
    <location>
        <begin position="1317"/>
        <end position="1463"/>
    </location>
</feature>
<evidence type="ECO:0000259" key="10">
    <source>
        <dbReference type="PROSITE" id="PS52019"/>
    </source>
</evidence>
<dbReference type="PANTHER" id="PTHR45681:SF6">
    <property type="entry name" value="POLYKETIDE SYNTHASE 37"/>
    <property type="match status" value="1"/>
</dbReference>
<dbReference type="InterPro" id="IPR013149">
    <property type="entry name" value="ADH-like_C"/>
</dbReference>
<dbReference type="Gene3D" id="3.40.50.720">
    <property type="entry name" value="NAD(P)-binding Rossmann-like Domain"/>
    <property type="match status" value="4"/>
</dbReference>
<keyword evidence="12" id="KW-1185">Reference proteome</keyword>
<evidence type="ECO:0000259" key="8">
    <source>
        <dbReference type="PROSITE" id="PS50075"/>
    </source>
</evidence>
<dbReference type="SUPFAM" id="SSF53335">
    <property type="entry name" value="S-adenosyl-L-methionine-dependent methyltransferases"/>
    <property type="match status" value="1"/>
</dbReference>
<dbReference type="SUPFAM" id="SSF55048">
    <property type="entry name" value="Probable ACP-binding domain of malonyl-CoA ACP transacylase"/>
    <property type="match status" value="1"/>
</dbReference>
<dbReference type="InterPro" id="IPR014043">
    <property type="entry name" value="Acyl_transferase_dom"/>
</dbReference>
<evidence type="ECO:0000313" key="12">
    <source>
        <dbReference type="Proteomes" id="UP001642540"/>
    </source>
</evidence>
<dbReference type="Gene3D" id="3.90.180.10">
    <property type="entry name" value="Medium-chain alcohol dehydrogenases, catalytic domain"/>
    <property type="match status" value="1"/>
</dbReference>
<name>A0ABP1S4E8_9HEXA</name>
<dbReference type="Gene3D" id="1.10.1200.10">
    <property type="entry name" value="ACP-like"/>
    <property type="match status" value="1"/>
</dbReference>
<dbReference type="PANTHER" id="PTHR45681">
    <property type="entry name" value="POLYKETIDE SYNTHASE 44-RELATED"/>
    <property type="match status" value="1"/>
</dbReference>
<dbReference type="InterPro" id="IPR020806">
    <property type="entry name" value="PKS_PP-bd"/>
</dbReference>
<dbReference type="SMART" id="SM00822">
    <property type="entry name" value="PKS_KR"/>
    <property type="match status" value="1"/>
</dbReference>
<dbReference type="PROSITE" id="PS50075">
    <property type="entry name" value="CARRIER"/>
    <property type="match status" value="1"/>
</dbReference>
<dbReference type="InterPro" id="IPR049490">
    <property type="entry name" value="C883_1060-like_KR_N"/>
</dbReference>
<dbReference type="SMART" id="SM00823">
    <property type="entry name" value="PKS_PP"/>
    <property type="match status" value="1"/>
</dbReference>
<dbReference type="PROSITE" id="PS00606">
    <property type="entry name" value="KS3_1"/>
    <property type="match status" value="1"/>
</dbReference>
<dbReference type="Proteomes" id="UP001642540">
    <property type="component" value="Unassembled WGS sequence"/>
</dbReference>
<evidence type="ECO:0000256" key="3">
    <source>
        <dbReference type="ARBA" id="ARBA00022679"/>
    </source>
</evidence>
<dbReference type="SUPFAM" id="SSF53901">
    <property type="entry name" value="Thiolase-like"/>
    <property type="match status" value="1"/>
</dbReference>
<evidence type="ECO:0000256" key="5">
    <source>
        <dbReference type="ARBA" id="ARBA00023268"/>
    </source>
</evidence>
<dbReference type="InterPro" id="IPR011032">
    <property type="entry name" value="GroES-like_sf"/>
</dbReference>
<keyword evidence="4" id="KW-0521">NADP</keyword>
<dbReference type="InterPro" id="IPR013968">
    <property type="entry name" value="PKS_KR"/>
</dbReference>
<keyword evidence="2" id="KW-0597">Phosphoprotein</keyword>
<dbReference type="Pfam" id="PF07993">
    <property type="entry name" value="NAD_binding_4"/>
    <property type="match status" value="1"/>
</dbReference>
<feature type="region of interest" description="N-terminal hotdog fold" evidence="7">
    <location>
        <begin position="1153"/>
        <end position="1297"/>
    </location>
</feature>
<dbReference type="PROSITE" id="PS52004">
    <property type="entry name" value="KS3_2"/>
    <property type="match status" value="1"/>
</dbReference>
<dbReference type="Pfam" id="PF02801">
    <property type="entry name" value="Ketoacyl-synt_C"/>
    <property type="match status" value="1"/>
</dbReference>
<evidence type="ECO:0000313" key="11">
    <source>
        <dbReference type="EMBL" id="CAL8143539.1"/>
    </source>
</evidence>
<dbReference type="SUPFAM" id="SSF50129">
    <property type="entry name" value="GroES-like"/>
    <property type="match status" value="1"/>
</dbReference>
<dbReference type="Pfam" id="PF08240">
    <property type="entry name" value="ADH_N"/>
    <property type="match status" value="1"/>
</dbReference>
<keyword evidence="6" id="KW-0012">Acyltransferase</keyword>
<dbReference type="InterPro" id="IPR029063">
    <property type="entry name" value="SAM-dependent_MTases_sf"/>
</dbReference>
<dbReference type="InterPro" id="IPR049900">
    <property type="entry name" value="PKS_mFAS_DH"/>
</dbReference>
<evidence type="ECO:0000256" key="4">
    <source>
        <dbReference type="ARBA" id="ARBA00022857"/>
    </source>
</evidence>
<comment type="caution">
    <text evidence="11">The sequence shown here is derived from an EMBL/GenBank/DDBJ whole genome shotgun (WGS) entry which is preliminary data.</text>
</comment>
<dbReference type="InterPro" id="IPR057326">
    <property type="entry name" value="KR_dom"/>
</dbReference>
<dbReference type="PROSITE" id="PS52019">
    <property type="entry name" value="PKS_MFAS_DH"/>
    <property type="match status" value="1"/>
</dbReference>
<evidence type="ECO:0000256" key="6">
    <source>
        <dbReference type="ARBA" id="ARBA00023315"/>
    </source>
</evidence>
<dbReference type="SUPFAM" id="SSF53448">
    <property type="entry name" value="Nucleotide-diphospho-sugar transferases"/>
    <property type="match status" value="1"/>
</dbReference>
<dbReference type="Pfam" id="PF21394">
    <property type="entry name" value="Beta-ketacyl_N"/>
    <property type="match status" value="1"/>
</dbReference>
<evidence type="ECO:0000256" key="7">
    <source>
        <dbReference type="PROSITE-ProRule" id="PRU01363"/>
    </source>
</evidence>
<dbReference type="InterPro" id="IPR013120">
    <property type="entry name" value="FAR_NAD-bd"/>
</dbReference>
<evidence type="ECO:0000259" key="9">
    <source>
        <dbReference type="PROSITE" id="PS52004"/>
    </source>
</evidence>
<feature type="active site" description="Proton donor; for dehydratase activity" evidence="7">
    <location>
        <position position="1381"/>
    </location>
</feature>
<dbReference type="Pfam" id="PF22621">
    <property type="entry name" value="CurL-like_PKS_C"/>
    <property type="match status" value="1"/>
</dbReference>
<dbReference type="InterPro" id="IPR013217">
    <property type="entry name" value="Methyltransf_12"/>
</dbReference>
<dbReference type="CDD" id="cd00833">
    <property type="entry name" value="PKS"/>
    <property type="match status" value="1"/>
</dbReference>
<dbReference type="Pfam" id="PF00698">
    <property type="entry name" value="Acyl_transf_1"/>
    <property type="match status" value="1"/>
</dbReference>